<dbReference type="InterPro" id="IPR039251">
    <property type="entry name" value="OXLD1"/>
</dbReference>
<dbReference type="Pfam" id="PF09791">
    <property type="entry name" value="Oxidored-like"/>
    <property type="match status" value="1"/>
</dbReference>
<proteinExistence type="predicted"/>
<sequence length="233" mass="25355">MRSVLTVLRRSARHVSPGAVVAYPATSCQTRRYGDNTASKARSPFEGYSIDALDAPLTFTGATPTIEPPIPPPGTPSTPDPTPLSSDEDRIAKFRTVFGSPRERAAERKMEAEANSEVIAGIVVPPRPEEPENCCMSGCVNCVWDQYRDEMEEWALRSAMARTAMLAARDKAQINSAVSMDDDGAGSDSAWNGADDGGSTDLFADIPVGIREFMRTEKKLKERKRREAEAEGD</sequence>
<dbReference type="GO" id="GO:0005739">
    <property type="term" value="C:mitochondrion"/>
    <property type="evidence" value="ECO:0007669"/>
    <property type="project" value="TreeGrafter"/>
</dbReference>
<organism evidence="3 4">
    <name type="scientific">Meristemomyces frigidus</name>
    <dbReference type="NCBI Taxonomy" id="1508187"/>
    <lineage>
        <taxon>Eukaryota</taxon>
        <taxon>Fungi</taxon>
        <taxon>Dikarya</taxon>
        <taxon>Ascomycota</taxon>
        <taxon>Pezizomycotina</taxon>
        <taxon>Dothideomycetes</taxon>
        <taxon>Dothideomycetidae</taxon>
        <taxon>Mycosphaerellales</taxon>
        <taxon>Teratosphaeriaceae</taxon>
        <taxon>Meristemomyces</taxon>
    </lineage>
</organism>
<accession>A0AAN7TJV7</accession>
<dbReference type="PANTHER" id="PTHR21193:SF3">
    <property type="entry name" value="OXIDOREDUCTASE-LIKE DOMAIN-CONTAINING PROTEIN 1"/>
    <property type="match status" value="1"/>
</dbReference>
<name>A0AAN7TJV7_9PEZI</name>
<evidence type="ECO:0000259" key="2">
    <source>
        <dbReference type="Pfam" id="PF09791"/>
    </source>
</evidence>
<evidence type="ECO:0000313" key="4">
    <source>
        <dbReference type="Proteomes" id="UP001310890"/>
    </source>
</evidence>
<dbReference type="AlphaFoldDB" id="A0AAN7TJV7"/>
<feature type="domain" description="Oxidoreductase-like" evidence="2">
    <location>
        <begin position="118"/>
        <end position="162"/>
    </location>
</feature>
<dbReference type="PANTHER" id="PTHR21193">
    <property type="entry name" value="OXIDOREDUCTASE-LIKE DOMAIN-CONTAINING PROTEIN 1"/>
    <property type="match status" value="1"/>
</dbReference>
<dbReference type="InterPro" id="IPR019180">
    <property type="entry name" value="Oxidoreductase-like_N"/>
</dbReference>
<gene>
    <name evidence="3" type="ORF">LTR62_001314</name>
</gene>
<comment type="caution">
    <text evidence="3">The sequence shown here is derived from an EMBL/GenBank/DDBJ whole genome shotgun (WGS) entry which is preliminary data.</text>
</comment>
<dbReference type="EMBL" id="JAVRRL010000123">
    <property type="protein sequence ID" value="KAK5107410.1"/>
    <property type="molecule type" value="Genomic_DNA"/>
</dbReference>
<evidence type="ECO:0000256" key="1">
    <source>
        <dbReference type="SAM" id="MobiDB-lite"/>
    </source>
</evidence>
<evidence type="ECO:0000313" key="3">
    <source>
        <dbReference type="EMBL" id="KAK5107410.1"/>
    </source>
</evidence>
<feature type="compositionally biased region" description="Pro residues" evidence="1">
    <location>
        <begin position="66"/>
        <end position="82"/>
    </location>
</feature>
<reference evidence="3" key="1">
    <citation type="submission" date="2023-08" db="EMBL/GenBank/DDBJ databases">
        <title>Black Yeasts Isolated from many extreme environments.</title>
        <authorList>
            <person name="Coleine C."/>
            <person name="Stajich J.E."/>
            <person name="Selbmann L."/>
        </authorList>
    </citation>
    <scope>NUCLEOTIDE SEQUENCE</scope>
    <source>
        <strain evidence="3">CCFEE 5401</strain>
    </source>
</reference>
<dbReference type="Proteomes" id="UP001310890">
    <property type="component" value="Unassembled WGS sequence"/>
</dbReference>
<protein>
    <recommendedName>
        <fullName evidence="2">Oxidoreductase-like domain-containing protein</fullName>
    </recommendedName>
</protein>
<feature type="region of interest" description="Disordered" evidence="1">
    <location>
        <begin position="63"/>
        <end position="88"/>
    </location>
</feature>